<dbReference type="Gene3D" id="3.40.50.300">
    <property type="entry name" value="P-loop containing nucleotide triphosphate hydrolases"/>
    <property type="match status" value="1"/>
</dbReference>
<evidence type="ECO:0000259" key="2">
    <source>
        <dbReference type="Pfam" id="PF12777"/>
    </source>
</evidence>
<dbReference type="AlphaFoldDB" id="A0A3S5A5H2"/>
<dbReference type="PANTHER" id="PTHR10676">
    <property type="entry name" value="DYNEIN HEAVY CHAIN FAMILY PROTEIN"/>
    <property type="match status" value="1"/>
</dbReference>
<dbReference type="Pfam" id="PF12777">
    <property type="entry name" value="MT"/>
    <property type="match status" value="1"/>
</dbReference>
<dbReference type="Proteomes" id="UP000784294">
    <property type="component" value="Unassembled WGS sequence"/>
</dbReference>
<comment type="caution">
    <text evidence="3">The sequence shown here is derived from an EMBL/GenBank/DDBJ whole genome shotgun (WGS) entry which is preliminary data.</text>
</comment>
<dbReference type="InterPro" id="IPR024743">
    <property type="entry name" value="Dynein_HC_stalk"/>
</dbReference>
<proteinExistence type="predicted"/>
<dbReference type="GO" id="GO:0051959">
    <property type="term" value="F:dynein light intermediate chain binding"/>
    <property type="evidence" value="ECO:0007669"/>
    <property type="project" value="InterPro"/>
</dbReference>
<dbReference type="InterPro" id="IPR027417">
    <property type="entry name" value="P-loop_NTPase"/>
</dbReference>
<protein>
    <recommendedName>
        <fullName evidence="2">Dynein heavy chain coiled coil stalk domain-containing protein</fullName>
    </recommendedName>
</protein>
<dbReference type="GO" id="GO:0060271">
    <property type="term" value="P:cilium assembly"/>
    <property type="evidence" value="ECO:0007669"/>
    <property type="project" value="TreeGrafter"/>
</dbReference>
<feature type="domain" description="Dynein heavy chain coiled coil stalk" evidence="2">
    <location>
        <begin position="9"/>
        <end position="239"/>
    </location>
</feature>
<dbReference type="PANTHER" id="PTHR10676:SF352">
    <property type="entry name" value="CYTOPLASMIC DYNEIN 2 HEAVY CHAIN 1"/>
    <property type="match status" value="1"/>
</dbReference>
<dbReference type="GO" id="GO:0045505">
    <property type="term" value="F:dynein intermediate chain binding"/>
    <property type="evidence" value="ECO:0007669"/>
    <property type="project" value="InterPro"/>
</dbReference>
<gene>
    <name evidence="3" type="ORF">PXEA_LOCUS984</name>
</gene>
<feature type="coiled-coil region" evidence="1">
    <location>
        <begin position="186"/>
        <end position="241"/>
    </location>
</feature>
<dbReference type="Gene3D" id="1.20.920.20">
    <property type="match status" value="1"/>
</dbReference>
<dbReference type="GO" id="GO:0008569">
    <property type="term" value="F:minus-end-directed microtubule motor activity"/>
    <property type="evidence" value="ECO:0007669"/>
    <property type="project" value="TreeGrafter"/>
</dbReference>
<evidence type="ECO:0000256" key="1">
    <source>
        <dbReference type="SAM" id="Coils"/>
    </source>
</evidence>
<reference evidence="3" key="1">
    <citation type="submission" date="2018-11" db="EMBL/GenBank/DDBJ databases">
        <authorList>
            <consortium name="Pathogen Informatics"/>
        </authorList>
    </citation>
    <scope>NUCLEOTIDE SEQUENCE</scope>
</reference>
<dbReference type="EMBL" id="CAAALY010001970">
    <property type="protein sequence ID" value="VEL07544.1"/>
    <property type="molecule type" value="Genomic_DNA"/>
</dbReference>
<evidence type="ECO:0000313" key="4">
    <source>
        <dbReference type="Proteomes" id="UP000784294"/>
    </source>
</evidence>
<dbReference type="OrthoDB" id="10252139at2759"/>
<dbReference type="GO" id="GO:0097729">
    <property type="term" value="C:9+2 motile cilium"/>
    <property type="evidence" value="ECO:0007669"/>
    <property type="project" value="TreeGrafter"/>
</dbReference>
<accession>A0A3S5A5H2</accession>
<name>A0A3S5A5H2_9PLAT</name>
<dbReference type="GO" id="GO:0035721">
    <property type="term" value="P:intraciliary retrograde transport"/>
    <property type="evidence" value="ECO:0007669"/>
    <property type="project" value="TreeGrafter"/>
</dbReference>
<dbReference type="GO" id="GO:0060294">
    <property type="term" value="P:cilium movement involved in cell motility"/>
    <property type="evidence" value="ECO:0007669"/>
    <property type="project" value="TreeGrafter"/>
</dbReference>
<dbReference type="SUPFAM" id="SSF90257">
    <property type="entry name" value="Myosin rod fragments"/>
    <property type="match status" value="1"/>
</dbReference>
<dbReference type="GO" id="GO:0005930">
    <property type="term" value="C:axoneme"/>
    <property type="evidence" value="ECO:0007669"/>
    <property type="project" value="TreeGrafter"/>
</dbReference>
<dbReference type="InterPro" id="IPR026983">
    <property type="entry name" value="DHC"/>
</dbReference>
<organism evidence="3 4">
    <name type="scientific">Protopolystoma xenopodis</name>
    <dbReference type="NCBI Taxonomy" id="117903"/>
    <lineage>
        <taxon>Eukaryota</taxon>
        <taxon>Metazoa</taxon>
        <taxon>Spiralia</taxon>
        <taxon>Lophotrochozoa</taxon>
        <taxon>Platyhelminthes</taxon>
        <taxon>Monogenea</taxon>
        <taxon>Polyopisthocotylea</taxon>
        <taxon>Polystomatidea</taxon>
        <taxon>Polystomatidae</taxon>
        <taxon>Protopolystoma</taxon>
    </lineage>
</organism>
<sequence length="521" mass="57625">MRGKAANESRNLEQRKAAIDAELAEIEPMVREARAAVGSIRSESLSEIRALRAPPDVIRDILEGVLLLMGIRDVSWVSMRGFLAKRGVQEEIRNFDARRIAPELRASVEQLLVKHAESFDPKVARRAFVAAAPLATWVRANVRYASVLERIAPLEREQEGLGRSLAQAESAVDRLARGLTDVDSRIAELRATFERHTAEAARLRLQLDKAHDTLRSAEALIGQLNDEQARWQKQVNCLNRNLTNRFCVLNPPFQKGILILGTRVSPVPQIHSSRCDMVLRQLSGRLSNLPVLSLIAAAFITYLSASPEDMRASQLVTWSKQLAELGLDVAQLDADLSLDSTPPATLTVESQEAANADSSRVGFDLCAFLSTEQEQLRRRNQGLPSDQLSNENALIILHVGYGLNDIWSPSPFLSMTAPVILSNVGLTSFSQLDRSDRETLWNISNPASSVIVTTLCPLLVDPSSRAIKWLQRHLKGSRLEVINQQVALDRQPLTAHPDTPSVCHSALLIFALVCHSTLLTR</sequence>
<dbReference type="GO" id="GO:0005868">
    <property type="term" value="C:cytoplasmic dynein complex"/>
    <property type="evidence" value="ECO:0007669"/>
    <property type="project" value="TreeGrafter"/>
</dbReference>
<keyword evidence="1" id="KW-0175">Coiled coil</keyword>
<keyword evidence="4" id="KW-1185">Reference proteome</keyword>
<evidence type="ECO:0000313" key="3">
    <source>
        <dbReference type="EMBL" id="VEL07544.1"/>
    </source>
</evidence>